<feature type="domain" description="Peptidase S26" evidence="8">
    <location>
        <begin position="30"/>
        <end position="213"/>
    </location>
</feature>
<feature type="active site" evidence="6">
    <location>
        <position position="104"/>
    </location>
</feature>
<evidence type="ECO:0000256" key="1">
    <source>
        <dbReference type="ARBA" id="ARBA00000677"/>
    </source>
</evidence>
<dbReference type="InterPro" id="IPR000223">
    <property type="entry name" value="Pept_S26A_signal_pept_1"/>
</dbReference>
<dbReference type="CDD" id="cd06530">
    <property type="entry name" value="S26_SPase_I"/>
    <property type="match status" value="1"/>
</dbReference>
<dbReference type="PANTHER" id="PTHR43390">
    <property type="entry name" value="SIGNAL PEPTIDASE I"/>
    <property type="match status" value="1"/>
</dbReference>
<dbReference type="STRING" id="1423810.FD19_GL001192"/>
<sequence length="221" mass="25398">MLKLGIKYVEAKSLEPTEKKGGSTWRWVLELVVLFAAVFIITQLLMTFVISKDEVQGSSMEPGLQQNDRLISLRHKQIKRNDIVVVYAPDATDKATGKPELYIKRVIGMPGDTVQSKNDKLYINGKLVKQPYLHKKFMRKEIKAIAAQEGLDASKVKFTYDFSLKTLKSTHRTKVPKGEYFVMGDNRIISHDGRAFGFLKRSQIQSVVVMRYWPMSKFKFY</sequence>
<dbReference type="PROSITE" id="PS00761">
    <property type="entry name" value="SPASE_I_3"/>
    <property type="match status" value="1"/>
</dbReference>
<dbReference type="Gene3D" id="2.10.109.10">
    <property type="entry name" value="Umud Fragment, subunit A"/>
    <property type="match status" value="1"/>
</dbReference>
<reference evidence="9 10" key="1">
    <citation type="journal article" date="2015" name="Genome Announc.">
        <title>Expanding the biotechnology potential of lactobacilli through comparative genomics of 213 strains and associated genera.</title>
        <authorList>
            <person name="Sun Z."/>
            <person name="Harris H.M."/>
            <person name="McCann A."/>
            <person name="Guo C."/>
            <person name="Argimon S."/>
            <person name="Zhang W."/>
            <person name="Yang X."/>
            <person name="Jeffery I.B."/>
            <person name="Cooney J.C."/>
            <person name="Kagawa T.F."/>
            <person name="Liu W."/>
            <person name="Song Y."/>
            <person name="Salvetti E."/>
            <person name="Wrobel A."/>
            <person name="Rasinkangas P."/>
            <person name="Parkhill J."/>
            <person name="Rea M.C."/>
            <person name="O'Sullivan O."/>
            <person name="Ritari J."/>
            <person name="Douillard F.P."/>
            <person name="Paul Ross R."/>
            <person name="Yang R."/>
            <person name="Briner A.E."/>
            <person name="Felis G.E."/>
            <person name="de Vos W.M."/>
            <person name="Barrangou R."/>
            <person name="Klaenhammer T.R."/>
            <person name="Caufield P.W."/>
            <person name="Cui Y."/>
            <person name="Zhang H."/>
            <person name="O'Toole P.W."/>
        </authorList>
    </citation>
    <scope>NUCLEOTIDE SEQUENCE [LARGE SCALE GENOMIC DNA]</scope>
    <source>
        <strain evidence="9 10">DSM 22698</strain>
    </source>
</reference>
<accession>A0A0R2CHB1</accession>
<dbReference type="PATRIC" id="fig|1423810.4.peg.1228"/>
<feature type="transmembrane region" description="Helical" evidence="7">
    <location>
        <begin position="27"/>
        <end position="50"/>
    </location>
</feature>
<dbReference type="InterPro" id="IPR019758">
    <property type="entry name" value="Pept_S26A_signal_pept_1_CS"/>
</dbReference>
<evidence type="ECO:0000313" key="9">
    <source>
        <dbReference type="EMBL" id="KRM87043.1"/>
    </source>
</evidence>
<evidence type="ECO:0000256" key="3">
    <source>
        <dbReference type="ARBA" id="ARBA00009370"/>
    </source>
</evidence>
<dbReference type="PANTHER" id="PTHR43390:SF1">
    <property type="entry name" value="CHLOROPLAST PROCESSING PEPTIDASE"/>
    <property type="match status" value="1"/>
</dbReference>
<dbReference type="InterPro" id="IPR036286">
    <property type="entry name" value="LexA/Signal_pep-like_sf"/>
</dbReference>
<dbReference type="Pfam" id="PF10502">
    <property type="entry name" value="Peptidase_S26"/>
    <property type="match status" value="1"/>
</dbReference>
<dbReference type="EC" id="3.4.21.89" evidence="4 7"/>
<comment type="catalytic activity">
    <reaction evidence="1 7">
        <text>Cleavage of hydrophobic, N-terminal signal or leader sequences from secreted and periplasmic proteins.</text>
        <dbReference type="EC" id="3.4.21.89"/>
    </reaction>
</comment>
<dbReference type="NCBIfam" id="TIGR02227">
    <property type="entry name" value="sigpep_I_bact"/>
    <property type="match status" value="1"/>
</dbReference>
<keyword evidence="7" id="KW-0472">Membrane</keyword>
<evidence type="ECO:0000313" key="10">
    <source>
        <dbReference type="Proteomes" id="UP000051789"/>
    </source>
</evidence>
<keyword evidence="7" id="KW-0645">Protease</keyword>
<keyword evidence="7" id="KW-0812">Transmembrane</keyword>
<evidence type="ECO:0000256" key="2">
    <source>
        <dbReference type="ARBA" id="ARBA00004401"/>
    </source>
</evidence>
<gene>
    <name evidence="9" type="ORF">FD19_GL001192</name>
</gene>
<evidence type="ECO:0000256" key="6">
    <source>
        <dbReference type="PIRSR" id="PIRSR600223-1"/>
    </source>
</evidence>
<dbReference type="InterPro" id="IPR019533">
    <property type="entry name" value="Peptidase_S26"/>
</dbReference>
<evidence type="ECO:0000256" key="5">
    <source>
        <dbReference type="ARBA" id="ARBA00022801"/>
    </source>
</evidence>
<dbReference type="GO" id="GO:0004252">
    <property type="term" value="F:serine-type endopeptidase activity"/>
    <property type="evidence" value="ECO:0007669"/>
    <property type="project" value="InterPro"/>
</dbReference>
<keyword evidence="10" id="KW-1185">Reference proteome</keyword>
<proteinExistence type="inferred from homology"/>
<dbReference type="GO" id="GO:0005886">
    <property type="term" value="C:plasma membrane"/>
    <property type="evidence" value="ECO:0007669"/>
    <property type="project" value="UniProtKB-SubCell"/>
</dbReference>
<dbReference type="AlphaFoldDB" id="A0A0R2CHB1"/>
<evidence type="ECO:0000256" key="7">
    <source>
        <dbReference type="RuleBase" id="RU362042"/>
    </source>
</evidence>
<dbReference type="Proteomes" id="UP000051789">
    <property type="component" value="Unassembled WGS sequence"/>
</dbReference>
<feature type="active site" evidence="6">
    <location>
        <position position="59"/>
    </location>
</feature>
<organism evidence="9 10">
    <name type="scientific">Lacticaseibacillus thailandensis DSM 22698 = JCM 13996</name>
    <dbReference type="NCBI Taxonomy" id="1423810"/>
    <lineage>
        <taxon>Bacteria</taxon>
        <taxon>Bacillati</taxon>
        <taxon>Bacillota</taxon>
        <taxon>Bacilli</taxon>
        <taxon>Lactobacillales</taxon>
        <taxon>Lactobacillaceae</taxon>
        <taxon>Lacticaseibacillus</taxon>
    </lineage>
</organism>
<comment type="similarity">
    <text evidence="3 7">Belongs to the peptidase S26 family.</text>
</comment>
<dbReference type="PRINTS" id="PR00727">
    <property type="entry name" value="LEADERPTASE"/>
</dbReference>
<name>A0A0R2CHB1_9LACO</name>
<evidence type="ECO:0000256" key="4">
    <source>
        <dbReference type="ARBA" id="ARBA00013208"/>
    </source>
</evidence>
<dbReference type="EMBL" id="AYZK01000003">
    <property type="protein sequence ID" value="KRM87043.1"/>
    <property type="molecule type" value="Genomic_DNA"/>
</dbReference>
<protein>
    <recommendedName>
        <fullName evidence="4 7">Signal peptidase I</fullName>
        <ecNumber evidence="4 7">3.4.21.89</ecNumber>
    </recommendedName>
</protein>
<keyword evidence="7" id="KW-1133">Transmembrane helix</keyword>
<comment type="subcellular location">
    <subcellularLocation>
        <location evidence="2">Cell membrane</location>
        <topology evidence="2">Single-pass type II membrane protein</topology>
    </subcellularLocation>
    <subcellularLocation>
        <location evidence="7">Membrane</location>
        <topology evidence="7">Single-pass type II membrane protein</topology>
    </subcellularLocation>
</comment>
<dbReference type="GO" id="GO:0006465">
    <property type="term" value="P:signal peptide processing"/>
    <property type="evidence" value="ECO:0007669"/>
    <property type="project" value="InterPro"/>
</dbReference>
<keyword evidence="5 7" id="KW-0378">Hydrolase</keyword>
<dbReference type="GO" id="GO:0009003">
    <property type="term" value="F:signal peptidase activity"/>
    <property type="evidence" value="ECO:0007669"/>
    <property type="project" value="UniProtKB-EC"/>
</dbReference>
<dbReference type="SUPFAM" id="SSF51306">
    <property type="entry name" value="LexA/Signal peptidase"/>
    <property type="match status" value="1"/>
</dbReference>
<comment type="caution">
    <text evidence="9">The sequence shown here is derived from an EMBL/GenBank/DDBJ whole genome shotgun (WGS) entry which is preliminary data.</text>
</comment>
<evidence type="ECO:0000259" key="8">
    <source>
        <dbReference type="Pfam" id="PF10502"/>
    </source>
</evidence>